<dbReference type="NCBIfam" id="TIGR00878">
    <property type="entry name" value="purM"/>
    <property type="match status" value="1"/>
</dbReference>
<dbReference type="GO" id="GO:0005524">
    <property type="term" value="F:ATP binding"/>
    <property type="evidence" value="ECO:0007669"/>
    <property type="project" value="UniProtKB-UniRule"/>
</dbReference>
<dbReference type="SMART" id="SM01210">
    <property type="entry name" value="GARS_C"/>
    <property type="match status" value="1"/>
</dbReference>
<dbReference type="GO" id="GO:0004637">
    <property type="term" value="F:phosphoribosylamine-glycine ligase activity"/>
    <property type="evidence" value="ECO:0007669"/>
    <property type="project" value="UniProtKB-EC"/>
</dbReference>
<dbReference type="Gene3D" id="3.90.650.10">
    <property type="entry name" value="PurM-like C-terminal domain"/>
    <property type="match status" value="1"/>
</dbReference>
<evidence type="ECO:0000256" key="4">
    <source>
        <dbReference type="ARBA" id="ARBA00007423"/>
    </source>
</evidence>
<dbReference type="Pfam" id="PF02844">
    <property type="entry name" value="GARS_N"/>
    <property type="match status" value="1"/>
</dbReference>
<dbReference type="OrthoDB" id="2018833at2759"/>
<dbReference type="EC" id="2.1.2.2" evidence="7"/>
<dbReference type="Gene3D" id="3.30.1490.20">
    <property type="entry name" value="ATP-grasp fold, A domain"/>
    <property type="match status" value="1"/>
</dbReference>
<dbReference type="InterPro" id="IPR020561">
    <property type="entry name" value="PRibGlycinamid_synth_ATP-grasp"/>
</dbReference>
<dbReference type="InterPro" id="IPR036477">
    <property type="entry name" value="Formyl_transf_N_sf"/>
</dbReference>
<dbReference type="CDD" id="cd08645">
    <property type="entry name" value="FMT_core_GART"/>
    <property type="match status" value="1"/>
</dbReference>
<comment type="pathway">
    <text evidence="2">Purine metabolism; IMP biosynthesis via de novo pathway; N(2)-formyl-N(1)-(5-phospho-D-ribosyl)glycinamide from N(1)-(5-phospho-D-ribosyl)glycinamide (10-formyl THF route): step 1/1.</text>
</comment>
<dbReference type="InterPro" id="IPR016185">
    <property type="entry name" value="PreATP-grasp_dom_sf"/>
</dbReference>
<dbReference type="NCBIfam" id="TIGR00877">
    <property type="entry name" value="purD"/>
    <property type="match status" value="1"/>
</dbReference>
<dbReference type="InterPro" id="IPR004607">
    <property type="entry name" value="GART"/>
</dbReference>
<dbReference type="PROSITE" id="PS50975">
    <property type="entry name" value="ATP_GRASP"/>
    <property type="match status" value="1"/>
</dbReference>
<keyword evidence="13" id="KW-0479">Metal-binding</keyword>
<dbReference type="Gene3D" id="3.30.1330.10">
    <property type="entry name" value="PurM-like, N-terminal domain"/>
    <property type="match status" value="1"/>
</dbReference>
<dbReference type="Pfam" id="PF00586">
    <property type="entry name" value="AIRS"/>
    <property type="match status" value="1"/>
</dbReference>
<dbReference type="SUPFAM" id="SSF53328">
    <property type="entry name" value="Formyltransferase"/>
    <property type="match status" value="1"/>
</dbReference>
<dbReference type="InterPro" id="IPR037123">
    <property type="entry name" value="PRibGlycinamide_synth_C_sf"/>
</dbReference>
<evidence type="ECO:0000256" key="3">
    <source>
        <dbReference type="ARBA" id="ARBA00005174"/>
    </source>
</evidence>
<keyword evidence="16 19" id="KW-0067">ATP-binding</keyword>
<dbReference type="HAMAP" id="MF_00138">
    <property type="entry name" value="GARS"/>
    <property type="match status" value="1"/>
</dbReference>
<evidence type="ECO:0000256" key="11">
    <source>
        <dbReference type="ARBA" id="ARBA00022598"/>
    </source>
</evidence>
<comment type="caution">
    <text evidence="21">The sequence shown here is derived from an EMBL/GenBank/DDBJ whole genome shotgun (WGS) entry which is preliminary data.</text>
</comment>
<evidence type="ECO:0000256" key="15">
    <source>
        <dbReference type="ARBA" id="ARBA00022755"/>
    </source>
</evidence>
<dbReference type="PROSITE" id="PS00184">
    <property type="entry name" value="GARS"/>
    <property type="match status" value="1"/>
</dbReference>
<dbReference type="Pfam" id="PF02843">
    <property type="entry name" value="GARS_C"/>
    <property type="match status" value="1"/>
</dbReference>
<proteinExistence type="inferred from homology"/>
<dbReference type="GO" id="GO:0004644">
    <property type="term" value="F:phosphoribosylglycinamide formyltransferase activity"/>
    <property type="evidence" value="ECO:0007669"/>
    <property type="project" value="UniProtKB-EC"/>
</dbReference>
<feature type="domain" description="ATP-grasp" evidence="20">
    <location>
        <begin position="145"/>
        <end position="370"/>
    </location>
</feature>
<accession>A0A5A8E5H5</accession>
<dbReference type="HAMAP" id="MF_01930">
    <property type="entry name" value="PurN"/>
    <property type="match status" value="1"/>
</dbReference>
<keyword evidence="11" id="KW-0436">Ligase</keyword>
<keyword evidence="18" id="KW-0511">Multifunctional enzyme</keyword>
<comment type="similarity">
    <text evidence="6">In the central section; belongs to the AIR synthase family.</text>
</comment>
<evidence type="ECO:0000256" key="8">
    <source>
        <dbReference type="ARBA" id="ARBA00013047"/>
    </source>
</evidence>
<dbReference type="SMART" id="SM01209">
    <property type="entry name" value="GARS_A"/>
    <property type="match status" value="1"/>
</dbReference>
<dbReference type="PANTHER" id="PTHR10520:SF12">
    <property type="entry name" value="TRIFUNCTIONAL PURINE BIOSYNTHETIC PROTEIN ADENOSINE-3"/>
    <property type="match status" value="1"/>
</dbReference>
<organism evidence="21 22">
    <name type="scientific">Cafeteria roenbergensis</name>
    <name type="common">Marine flagellate</name>
    <dbReference type="NCBI Taxonomy" id="33653"/>
    <lineage>
        <taxon>Eukaryota</taxon>
        <taxon>Sar</taxon>
        <taxon>Stramenopiles</taxon>
        <taxon>Bigyra</taxon>
        <taxon>Opalozoa</taxon>
        <taxon>Bicosoecida</taxon>
        <taxon>Cafeteriaceae</taxon>
        <taxon>Cafeteria</taxon>
    </lineage>
</organism>
<dbReference type="InterPro" id="IPR036676">
    <property type="entry name" value="PurM-like_C_sf"/>
</dbReference>
<gene>
    <name evidence="21" type="ORF">FNF27_06083</name>
</gene>
<comment type="similarity">
    <text evidence="5">In the C-terminal section; belongs to the GART family.</text>
</comment>
<dbReference type="SUPFAM" id="SSF51246">
    <property type="entry name" value="Rudiment single hybrid motif"/>
    <property type="match status" value="1"/>
</dbReference>
<dbReference type="SUPFAM" id="SSF52440">
    <property type="entry name" value="PreATP-grasp domain"/>
    <property type="match status" value="1"/>
</dbReference>
<dbReference type="EC" id="6.3.4.13" evidence="9"/>
<evidence type="ECO:0000256" key="16">
    <source>
        <dbReference type="ARBA" id="ARBA00022840"/>
    </source>
</evidence>
<evidence type="ECO:0000256" key="5">
    <source>
        <dbReference type="ARBA" id="ARBA00008630"/>
    </source>
</evidence>
<dbReference type="Pfam" id="PF02769">
    <property type="entry name" value="AIRS_C"/>
    <property type="match status" value="1"/>
</dbReference>
<dbReference type="Pfam" id="PF01071">
    <property type="entry name" value="GARS_A"/>
    <property type="match status" value="1"/>
</dbReference>
<dbReference type="InterPro" id="IPR020562">
    <property type="entry name" value="PRibGlycinamide_synth_N"/>
</dbReference>
<dbReference type="InterPro" id="IPR001555">
    <property type="entry name" value="GART_AS"/>
</dbReference>
<dbReference type="PROSITE" id="PS00373">
    <property type="entry name" value="GART"/>
    <property type="match status" value="1"/>
</dbReference>
<dbReference type="Proteomes" id="UP000322899">
    <property type="component" value="Unassembled WGS sequence"/>
</dbReference>
<dbReference type="InterPro" id="IPR010918">
    <property type="entry name" value="PurM-like_C_dom"/>
</dbReference>
<evidence type="ECO:0000256" key="2">
    <source>
        <dbReference type="ARBA" id="ARBA00005054"/>
    </source>
</evidence>
<dbReference type="InterPro" id="IPR036921">
    <property type="entry name" value="PurM-like_N_sf"/>
</dbReference>
<dbReference type="Gene3D" id="3.40.50.170">
    <property type="entry name" value="Formyl transferase, N-terminal domain"/>
    <property type="match status" value="1"/>
</dbReference>
<dbReference type="InterPro" id="IPR011054">
    <property type="entry name" value="Rudment_hybrid_motif"/>
</dbReference>
<dbReference type="InterPro" id="IPR013815">
    <property type="entry name" value="ATP_grasp_subdomain_1"/>
</dbReference>
<evidence type="ECO:0000256" key="7">
    <source>
        <dbReference type="ARBA" id="ARBA00012254"/>
    </source>
</evidence>
<keyword evidence="17" id="KW-0464">Manganese</keyword>
<dbReference type="Pfam" id="PF00551">
    <property type="entry name" value="Formyl_trans_N"/>
    <property type="match status" value="1"/>
</dbReference>
<dbReference type="InterPro" id="IPR011761">
    <property type="entry name" value="ATP-grasp"/>
</dbReference>
<comment type="pathway">
    <text evidence="3">Purine metabolism; IMP biosynthesis via de novo pathway; N(1)-(5-phospho-D-ribosyl)glycinamide from 5-phospho-alpha-D-ribose 1-diphosphate: step 2/2.</text>
</comment>
<name>A0A5A8E5H5_CAFRO</name>
<dbReference type="GO" id="GO:0006189">
    <property type="term" value="P:'de novo' IMP biosynthetic process"/>
    <property type="evidence" value="ECO:0007669"/>
    <property type="project" value="UniProtKB-UniPathway"/>
</dbReference>
<dbReference type="Gene3D" id="3.30.470.20">
    <property type="entry name" value="ATP-grasp fold, B domain"/>
    <property type="match status" value="1"/>
</dbReference>
<evidence type="ECO:0000256" key="14">
    <source>
        <dbReference type="ARBA" id="ARBA00022741"/>
    </source>
</evidence>
<evidence type="ECO:0000256" key="1">
    <source>
        <dbReference type="ARBA" id="ARBA00004686"/>
    </source>
</evidence>
<reference evidence="21 22" key="1">
    <citation type="submission" date="2019-07" db="EMBL/GenBank/DDBJ databases">
        <title>Genomes of Cafeteria roenbergensis.</title>
        <authorList>
            <person name="Fischer M.G."/>
            <person name="Hackl T."/>
            <person name="Roman M."/>
        </authorList>
    </citation>
    <scope>NUCLEOTIDE SEQUENCE [LARGE SCALE GENOMIC DNA]</scope>
    <source>
        <strain evidence="21 22">E4-10P</strain>
    </source>
</reference>
<keyword evidence="12" id="KW-0808">Transferase</keyword>
<dbReference type="SUPFAM" id="SSF56059">
    <property type="entry name" value="Glutathione synthetase ATP-binding domain-like"/>
    <property type="match status" value="1"/>
</dbReference>
<dbReference type="Gene3D" id="3.40.50.20">
    <property type="match status" value="1"/>
</dbReference>
<protein>
    <recommendedName>
        <fullName evidence="10">Trifunctional purine biosynthetic protein adenosine-3</fullName>
        <ecNumber evidence="7">2.1.2.2</ecNumber>
        <ecNumber evidence="8">6.3.3.1</ecNumber>
        <ecNumber evidence="9">6.3.4.13</ecNumber>
    </recommendedName>
</protein>
<dbReference type="GO" id="GO:0005829">
    <property type="term" value="C:cytosol"/>
    <property type="evidence" value="ECO:0007669"/>
    <property type="project" value="TreeGrafter"/>
</dbReference>
<evidence type="ECO:0000256" key="12">
    <source>
        <dbReference type="ARBA" id="ARBA00022679"/>
    </source>
</evidence>
<dbReference type="FunFam" id="3.40.50.20:FF:000006">
    <property type="entry name" value="Phosphoribosylamine--glycine ligase, chloroplastic"/>
    <property type="match status" value="1"/>
</dbReference>
<evidence type="ECO:0000259" key="20">
    <source>
        <dbReference type="PROSITE" id="PS50975"/>
    </source>
</evidence>
<dbReference type="InterPro" id="IPR002376">
    <property type="entry name" value="Formyl_transf_N"/>
</dbReference>
<dbReference type="GO" id="GO:0046084">
    <property type="term" value="P:adenine biosynthetic process"/>
    <property type="evidence" value="ECO:0007669"/>
    <property type="project" value="TreeGrafter"/>
</dbReference>
<dbReference type="SUPFAM" id="SSF56042">
    <property type="entry name" value="PurM C-terminal domain-like"/>
    <property type="match status" value="1"/>
</dbReference>
<evidence type="ECO:0000256" key="6">
    <source>
        <dbReference type="ARBA" id="ARBA00008696"/>
    </source>
</evidence>
<evidence type="ECO:0000256" key="10">
    <source>
        <dbReference type="ARBA" id="ARBA00021140"/>
    </source>
</evidence>
<dbReference type="FunFam" id="3.30.1330.10:FF:000001">
    <property type="entry name" value="Phosphoribosylformylglycinamidine cyclo-ligase"/>
    <property type="match status" value="1"/>
</dbReference>
<dbReference type="CDD" id="cd02196">
    <property type="entry name" value="PurM"/>
    <property type="match status" value="1"/>
</dbReference>
<evidence type="ECO:0000256" key="9">
    <source>
        <dbReference type="ARBA" id="ARBA00013255"/>
    </source>
</evidence>
<dbReference type="EMBL" id="VLTO01000049">
    <property type="protein sequence ID" value="KAA0172284.1"/>
    <property type="molecule type" value="Genomic_DNA"/>
</dbReference>
<dbReference type="InterPro" id="IPR020559">
    <property type="entry name" value="PRibGlycinamide_synth_CS"/>
</dbReference>
<dbReference type="GO" id="GO:0046872">
    <property type="term" value="F:metal ion binding"/>
    <property type="evidence" value="ECO:0007669"/>
    <property type="project" value="UniProtKB-KW"/>
</dbReference>
<comment type="similarity">
    <text evidence="4">In the N-terminal section; belongs to the GARS family.</text>
</comment>
<evidence type="ECO:0000313" key="22">
    <source>
        <dbReference type="Proteomes" id="UP000322899"/>
    </source>
</evidence>
<dbReference type="InterPro" id="IPR000115">
    <property type="entry name" value="PRibGlycinamide_synth"/>
</dbReference>
<dbReference type="UniPathway" id="UPA00074">
    <property type="reaction ID" value="UER00125"/>
</dbReference>
<evidence type="ECO:0000256" key="18">
    <source>
        <dbReference type="ARBA" id="ARBA00023268"/>
    </source>
</evidence>
<comment type="pathway">
    <text evidence="1">Purine metabolism; IMP biosynthesis via de novo pathway; 5-amino-1-(5-phospho-D-ribosyl)imidazole from N(2)-formyl-N(1)-(5-phospho-D-ribosyl)glycinamide: step 2/2.</text>
</comment>
<dbReference type="Gene3D" id="3.90.600.10">
    <property type="entry name" value="Phosphoribosylglycinamide synthetase, C-terminal domain"/>
    <property type="match status" value="1"/>
</dbReference>
<dbReference type="HAMAP" id="MF_00741">
    <property type="entry name" value="AIRS"/>
    <property type="match status" value="1"/>
</dbReference>
<keyword evidence="14 19" id="KW-0547">Nucleotide-binding</keyword>
<dbReference type="EC" id="6.3.3.1" evidence="8"/>
<dbReference type="SUPFAM" id="SSF55326">
    <property type="entry name" value="PurM N-terminal domain-like"/>
    <property type="match status" value="1"/>
</dbReference>
<evidence type="ECO:0000256" key="13">
    <source>
        <dbReference type="ARBA" id="ARBA00022723"/>
    </source>
</evidence>
<evidence type="ECO:0000256" key="17">
    <source>
        <dbReference type="ARBA" id="ARBA00023211"/>
    </source>
</evidence>
<dbReference type="InterPro" id="IPR016188">
    <property type="entry name" value="PurM-like_N"/>
</dbReference>
<dbReference type="PANTHER" id="PTHR10520">
    <property type="entry name" value="TRIFUNCTIONAL PURINE BIOSYNTHETIC PROTEIN ADENOSINE-3-RELATED"/>
    <property type="match status" value="1"/>
</dbReference>
<evidence type="ECO:0000313" key="21">
    <source>
        <dbReference type="EMBL" id="KAA0172284.1"/>
    </source>
</evidence>
<dbReference type="AlphaFoldDB" id="A0A5A8E5H5"/>
<dbReference type="InterPro" id="IPR020560">
    <property type="entry name" value="PRibGlycinamide_synth_C-dom"/>
</dbReference>
<sequence>MAAVCAGAFAATVAGGVAYALGRRSEMPSRDVLVVGGGGREHALAWRLAQSPQLGTGDTVYVAPGNGGTALCSSARCDVSNVAISATDIPALVRFAREKRVRLVVVGPEQPLVEGLADALAAEGIPCFGPSKAAAELEGSKAYCKDFMARHGIPTAEYATFSDSKAAEEHILDARKTADRVVIKTSGLAAGKGVVLPANRAAAAKEARAFLDGGKFGAAGKTIVVEELLEGVEASVLAFCDGVTAWPLPAAQDHKRIWEFDQGPNTGGMGAFAPSPAVDEAMSEHVRRTVLQPAVDGMRAEGRPFVGVLFAGLMISPAGRAPRSASTAPDGRGVSVLEFNVRLGDPETQVVLPLLHPDVDLLALMADCTRGELHLWLAPGPDGQRRLRFRPGAAATVVAASHGYPAAYAKGRPISIAGSSTHGGSGVAGSSRGASGGVPGVAGTLLFHAGTQLESDSASADPARPFTLRTSGGRVLAVTGIGATIDAALERAYAGMAAVSFQGKAFRRDIGRSYHRPRPHEPLRVGVLGSTNGTDLAAVLGAIDGTLRVRDLPPLDASVEVVISNRSGAGILDKARARGIPALHVPRVRVSPGGPFESREEYGRKLIDALDGHDVDVVLLVGFMQILAGNVCDRYKWRILNVHPSLLPAHAGGMDTDVHAEVLAAGETESGCTVHFAEETVDSGPYLVQRRCPVYPRRDDAAALKERVQALEGEAFVDALRLYQDRRGFLTAVLRKGYASSSAAGVLAGLGAPGIVPPLADPASSAAGAADAAAGGGEEGEDAGAGPDGALTYAGAGVSIDTGNRLIDAIKPLAASTRRPGADAQLGGFGGLFDLARCGYSDPVLVSGTDGVGTKLLVARQAGIHSTVGVDLVAMCVNDIVVQGAEPLFFLDYFATGKLSISDAADVVSGIAEGCRQAGCALVGGETAEMPGLYAKGDYDLAGFSVGAVERSAIIPRMDEVCAGDVILGLASSGVHSNGFSLVRKSAERAGVAMDDPCPFGPAAEEAAAAAAAGEGVPSVRRVPSLGEVLLTPTRIYVRSLLPLLRSEAARAGAGAIKALAHITGGGLLENLPRVMPRGSVARLDASAWTVPEVFKWVRRAGGGIDPTEMARTFNLGIGMAVVVSPENAAMVADDLRGRGETVFRIGRISAADAAAYAGPHGTAAAEPRVVIEGLAEALDA</sequence>
<evidence type="ECO:0000256" key="19">
    <source>
        <dbReference type="PROSITE-ProRule" id="PRU00409"/>
    </source>
</evidence>
<keyword evidence="15" id="KW-0658">Purine biosynthesis</keyword>
<dbReference type="GO" id="GO:0004641">
    <property type="term" value="F:phosphoribosylformylglycinamidine cyclo-ligase activity"/>
    <property type="evidence" value="ECO:0007669"/>
    <property type="project" value="UniProtKB-EC"/>
</dbReference>
<dbReference type="InterPro" id="IPR004733">
    <property type="entry name" value="PurM_cligase"/>
</dbReference>